<keyword evidence="2" id="KW-0472">Membrane</keyword>
<sequence>MHGDYSNHLHYIEVMCNSALYGVYAVLIVVVVWLLWTRPTMLLIHKIMFWAGILMFLITTVELGLVIQQVTSHEVPLMNARAQVALMMIQFMIGDSILIWRVWVVWNRSWRATILPIALMLGAAGARVPIIVSTSAVREFVSDISSILILANVGLCTILIGGRIWYLQHQISKSMTSPMHRTYKAVLLLIIESGSLIFISQILAILLSKIDNDGVHTILDMQVPLIGMLPTLIVLLVHLDVVPGSRAAEEVVTVGRIEFRRDTHITRMTTVSLDADVELGNTKVELEEWRSASRSPPSLAAPQPLPPSAQ</sequence>
<feature type="region of interest" description="Disordered" evidence="1">
    <location>
        <begin position="288"/>
        <end position="310"/>
    </location>
</feature>
<gene>
    <name evidence="3" type="ORF">HGRIS_013588</name>
</gene>
<proteinExistence type="predicted"/>
<reference evidence="4" key="1">
    <citation type="submission" date="2024-06" db="EMBL/GenBank/DDBJ databases">
        <title>Multi-omics analyses provide insights into the biosynthesis of the anticancer antibiotic pleurotin in Hohenbuehelia grisea.</title>
        <authorList>
            <person name="Weaver J.A."/>
            <person name="Alberti F."/>
        </authorList>
    </citation>
    <scope>NUCLEOTIDE SEQUENCE [LARGE SCALE GENOMIC DNA]</scope>
    <source>
        <strain evidence="4">T-177</strain>
    </source>
</reference>
<feature type="transmembrane region" description="Helical" evidence="2">
    <location>
        <begin position="186"/>
        <end position="207"/>
    </location>
</feature>
<name>A0ABR3IW15_9AGAR</name>
<feature type="transmembrane region" description="Helical" evidence="2">
    <location>
        <begin position="144"/>
        <end position="166"/>
    </location>
</feature>
<dbReference type="EMBL" id="JASNQZ010000015">
    <property type="protein sequence ID" value="KAL0947483.1"/>
    <property type="molecule type" value="Genomic_DNA"/>
</dbReference>
<feature type="transmembrane region" description="Helical" evidence="2">
    <location>
        <begin position="112"/>
        <end position="132"/>
    </location>
</feature>
<keyword evidence="2" id="KW-1133">Transmembrane helix</keyword>
<evidence type="ECO:0000313" key="4">
    <source>
        <dbReference type="Proteomes" id="UP001556367"/>
    </source>
</evidence>
<evidence type="ECO:0000256" key="1">
    <source>
        <dbReference type="SAM" id="MobiDB-lite"/>
    </source>
</evidence>
<keyword evidence="2" id="KW-0812">Transmembrane</keyword>
<protein>
    <submittedName>
        <fullName evidence="3">Uncharacterized protein</fullName>
    </submittedName>
</protein>
<feature type="transmembrane region" description="Helical" evidence="2">
    <location>
        <begin position="80"/>
        <end position="100"/>
    </location>
</feature>
<keyword evidence="4" id="KW-1185">Reference proteome</keyword>
<feature type="transmembrane region" description="Helical" evidence="2">
    <location>
        <begin position="219"/>
        <end position="239"/>
    </location>
</feature>
<organism evidence="3 4">
    <name type="scientific">Hohenbuehelia grisea</name>
    <dbReference type="NCBI Taxonomy" id="104357"/>
    <lineage>
        <taxon>Eukaryota</taxon>
        <taxon>Fungi</taxon>
        <taxon>Dikarya</taxon>
        <taxon>Basidiomycota</taxon>
        <taxon>Agaricomycotina</taxon>
        <taxon>Agaricomycetes</taxon>
        <taxon>Agaricomycetidae</taxon>
        <taxon>Agaricales</taxon>
        <taxon>Pleurotineae</taxon>
        <taxon>Pleurotaceae</taxon>
        <taxon>Hohenbuehelia</taxon>
    </lineage>
</organism>
<feature type="transmembrane region" description="Helical" evidence="2">
    <location>
        <begin position="18"/>
        <end position="36"/>
    </location>
</feature>
<evidence type="ECO:0000313" key="3">
    <source>
        <dbReference type="EMBL" id="KAL0947483.1"/>
    </source>
</evidence>
<feature type="compositionally biased region" description="Low complexity" evidence="1">
    <location>
        <begin position="292"/>
        <end position="302"/>
    </location>
</feature>
<evidence type="ECO:0000256" key="2">
    <source>
        <dbReference type="SAM" id="Phobius"/>
    </source>
</evidence>
<dbReference type="Proteomes" id="UP001556367">
    <property type="component" value="Unassembled WGS sequence"/>
</dbReference>
<feature type="transmembrane region" description="Helical" evidence="2">
    <location>
        <begin position="48"/>
        <end position="68"/>
    </location>
</feature>
<accession>A0ABR3IW15</accession>
<comment type="caution">
    <text evidence="3">The sequence shown here is derived from an EMBL/GenBank/DDBJ whole genome shotgun (WGS) entry which is preliminary data.</text>
</comment>